<evidence type="ECO:0000259" key="1">
    <source>
        <dbReference type="Pfam" id="PF20224"/>
    </source>
</evidence>
<gene>
    <name evidence="2" type="ORF">BSPP4475_18860</name>
</gene>
<dbReference type="InterPro" id="IPR046490">
    <property type="entry name" value="DUF6583"/>
</dbReference>
<protein>
    <submittedName>
        <fullName evidence="2">Tat pathway signal sequence domain protein</fullName>
    </submittedName>
</protein>
<accession>A0AA48MAN3</accession>
<dbReference type="AlphaFoldDB" id="A0AA48MAN3"/>
<dbReference type="Pfam" id="PF20224">
    <property type="entry name" value="DUF6583"/>
    <property type="match status" value="1"/>
</dbReference>
<proteinExistence type="predicted"/>
<reference evidence="2" key="1">
    <citation type="submission" date="2023-07" db="EMBL/GenBank/DDBJ databases">
        <authorList>
            <person name="Ivanov I."/>
            <person name="Teneva D."/>
            <person name="Stoikov I."/>
        </authorList>
    </citation>
    <scope>NUCLEOTIDE SEQUENCE</scope>
    <source>
        <strain evidence="2">4475</strain>
    </source>
</reference>
<feature type="domain" description="DUF6583" evidence="1">
    <location>
        <begin position="26"/>
        <end position="330"/>
    </location>
</feature>
<evidence type="ECO:0000313" key="2">
    <source>
        <dbReference type="EMBL" id="CAJ1004356.1"/>
    </source>
</evidence>
<sequence length="551" mass="62238">METTTNVIPPRKRFKKTLLVIGAAGIAVLGGLGTAYAKLDLFKSAKTVYLEAEANNFAQLSDDISQSFNEYEEYIKPYLEKPVHSTTELSQITVDGTPPNPQAEKILDLLKSAKLVIQSNVDESKRQQSGGVEVHLKDRKLLTLDYFIDDTKIGFRLPDFYPKYGYVDLKDRDTIKERFGEELPKRLITPRDLYEAVKVPRDEVADVIKPYALLYAESLKDSQVTMNKNASFSEEGYQTSVREVTVTFTDEEAKALMTKIAEKAKSDDKLFDLVYGRYHNVASLLKDSGYQDVEELSKEEFKKEYVKVYDDMLADLKRTTGTNDQLKMVMLINSDDEILSRKLMITSEQGKEEQNLWQSVAFANGADKYRRYSLYVDDHGEKGEMTFRYKGTTHSDKTTGTIGVLVNVEREAKLDLSTTFEISKQDKKETGTYDFTLNLKSEDHPEDIALSGRFSTTKTDSERDSEGTIKLNFDKAAPDIPKGISLNVKVKEEFGKPLNIPAMTPENAVNIATVTDEEIMSIQQEAGTAAQSLMMKHQDLFQELMPAMLMP</sequence>
<organism evidence="2 3">
    <name type="scientific">Brevibacillus aydinogluensis</name>
    <dbReference type="NCBI Taxonomy" id="927786"/>
    <lineage>
        <taxon>Bacteria</taxon>
        <taxon>Bacillati</taxon>
        <taxon>Bacillota</taxon>
        <taxon>Bacilli</taxon>
        <taxon>Bacillales</taxon>
        <taxon>Paenibacillaceae</taxon>
        <taxon>Brevibacillus</taxon>
    </lineage>
</organism>
<evidence type="ECO:0000313" key="3">
    <source>
        <dbReference type="Proteomes" id="UP001189619"/>
    </source>
</evidence>
<name>A0AA48MAN3_9BACL</name>
<dbReference type="EMBL" id="OY569118">
    <property type="protein sequence ID" value="CAJ1004356.1"/>
    <property type="molecule type" value="Genomic_DNA"/>
</dbReference>
<dbReference type="RefSeq" id="WP_304414788.1">
    <property type="nucleotide sequence ID" value="NZ_OY569118.1"/>
</dbReference>
<dbReference type="Proteomes" id="UP001189619">
    <property type="component" value="Chromosome"/>
</dbReference>
<keyword evidence="3" id="KW-1185">Reference proteome</keyword>
<dbReference type="KEGG" id="bayd:BSPP4475_18860"/>